<gene>
    <name evidence="6" type="ORF">D9Q81_03920</name>
</gene>
<dbReference type="InterPro" id="IPR004384">
    <property type="entry name" value="RNA_MeTrfase_TrmJ/LasT"/>
</dbReference>
<dbReference type="InterPro" id="IPR029028">
    <property type="entry name" value="Alpha/beta_knot_MTases"/>
</dbReference>
<dbReference type="Gene3D" id="3.40.1280.10">
    <property type="match status" value="1"/>
</dbReference>
<dbReference type="Pfam" id="PF00588">
    <property type="entry name" value="SpoU_methylase"/>
    <property type="match status" value="1"/>
</dbReference>
<dbReference type="GO" id="GO:0003723">
    <property type="term" value="F:RNA binding"/>
    <property type="evidence" value="ECO:0007669"/>
    <property type="project" value="InterPro"/>
</dbReference>
<accession>A0A3R9PR87</accession>
<evidence type="ECO:0000313" key="6">
    <source>
        <dbReference type="EMBL" id="RSN69330.1"/>
    </source>
</evidence>
<dbReference type="SUPFAM" id="SSF75217">
    <property type="entry name" value="alpha/beta knot"/>
    <property type="match status" value="1"/>
</dbReference>
<dbReference type="GeneID" id="6093408"/>
<proteinExistence type="inferred from homology"/>
<keyword evidence="4" id="KW-0949">S-adenosyl-L-methionine</keyword>
<comment type="similarity">
    <text evidence="1">Belongs to the class IV-like SAM-binding methyltransferase superfamily. RNA methyltransferase TrmH family.</text>
</comment>
<evidence type="ECO:0000256" key="1">
    <source>
        <dbReference type="ARBA" id="ARBA00007228"/>
    </source>
</evidence>
<dbReference type="AlphaFoldDB" id="A0A3R9PR87"/>
<dbReference type="GO" id="GO:0005829">
    <property type="term" value="C:cytosol"/>
    <property type="evidence" value="ECO:0007669"/>
    <property type="project" value="TreeGrafter"/>
</dbReference>
<name>A0A3R9PR87_9CREN</name>
<keyword evidence="3 6" id="KW-0808">Transferase</keyword>
<organism evidence="6 7">
    <name type="scientific">Candidatus Korarchaeum cryptofilum</name>
    <dbReference type="NCBI Taxonomy" id="498846"/>
    <lineage>
        <taxon>Archaea</taxon>
        <taxon>Thermoproteota</taxon>
        <taxon>Candidatus Korarchaeia</taxon>
        <taxon>Candidatus Korarchaeales</taxon>
        <taxon>Candidatus Korarchaeaceae</taxon>
        <taxon>Candidatus Korarchaeum</taxon>
    </lineage>
</organism>
<reference evidence="6 7" key="1">
    <citation type="submission" date="2018-10" db="EMBL/GenBank/DDBJ databases">
        <title>Co-occurring genomic capacity for anaerobic methane metabolism and dissimilatory sulfite reduction discovered in the Korarchaeota.</title>
        <authorList>
            <person name="Mckay L.J."/>
            <person name="Dlakic M."/>
            <person name="Fields M.W."/>
            <person name="Delmont T.O."/>
            <person name="Eren A.M."/>
            <person name="Jay Z.J."/>
            <person name="Klingelsmith K.B."/>
            <person name="Rusch D.B."/>
            <person name="Inskeep W.P."/>
        </authorList>
    </citation>
    <scope>NUCLEOTIDE SEQUENCE [LARGE SCALE GENOMIC DNA]</scope>
    <source>
        <strain evidence="6 7">WS</strain>
    </source>
</reference>
<dbReference type="PANTHER" id="PTHR42786:SF2">
    <property type="entry name" value="TRNA (CYTIDINE_URIDINE-2'-O-)-METHYLTRANSFERASE TRMJ"/>
    <property type="match status" value="1"/>
</dbReference>
<keyword evidence="2 6" id="KW-0489">Methyltransferase</keyword>
<protein>
    <submittedName>
        <fullName evidence="6">RNA methyltransferase</fullName>
    </submittedName>
</protein>
<dbReference type="InterPro" id="IPR001537">
    <property type="entry name" value="SpoU_MeTrfase"/>
</dbReference>
<evidence type="ECO:0000256" key="4">
    <source>
        <dbReference type="ARBA" id="ARBA00022691"/>
    </source>
</evidence>
<dbReference type="CDD" id="cd18093">
    <property type="entry name" value="SpoU-like_TrmJ"/>
    <property type="match status" value="1"/>
</dbReference>
<dbReference type="PIRSF" id="PIRSF004808">
    <property type="entry name" value="LasT"/>
    <property type="match status" value="1"/>
</dbReference>
<dbReference type="GO" id="GO:0008173">
    <property type="term" value="F:RNA methyltransferase activity"/>
    <property type="evidence" value="ECO:0007669"/>
    <property type="project" value="InterPro"/>
</dbReference>
<dbReference type="RefSeq" id="WP_012308776.1">
    <property type="nucleotide sequence ID" value="NZ_RCOR01000019.1"/>
</dbReference>
<comment type="caution">
    <text evidence="6">The sequence shown here is derived from an EMBL/GenBank/DDBJ whole genome shotgun (WGS) entry which is preliminary data.</text>
</comment>
<dbReference type="PANTHER" id="PTHR42786">
    <property type="entry name" value="TRNA/RRNA METHYLTRANSFERASE"/>
    <property type="match status" value="1"/>
</dbReference>
<dbReference type="Proteomes" id="UP000278149">
    <property type="component" value="Unassembled WGS sequence"/>
</dbReference>
<dbReference type="GO" id="GO:0002128">
    <property type="term" value="P:tRNA nucleoside ribose methylation"/>
    <property type="evidence" value="ECO:0007669"/>
    <property type="project" value="TreeGrafter"/>
</dbReference>
<sequence length="246" mass="27830">MPDLIVILVEPEKADNVGMIARAMKNFGFYELRVVRPMFESFDRAIAAAMRARDVIERMEILTTLEEARRGVDLMIGTTARVSRYSVERRAIPIRDLLSSISWDAVYGLVLGRESIGLTTEELSYCDIVATIPSSEDYPALNVANAAAIILYEFFLAFKDSSRFEVKPVPREAREVMIRYIGEVIDLLGGMRDRERFLFTMRRMIERTFPCGISEEEASQALGIIKAVRDALARVKGHVPETSQEL</sequence>
<feature type="domain" description="tRNA/rRNA methyltransferase SpoU type" evidence="5">
    <location>
        <begin position="4"/>
        <end position="152"/>
    </location>
</feature>
<evidence type="ECO:0000256" key="2">
    <source>
        <dbReference type="ARBA" id="ARBA00022603"/>
    </source>
</evidence>
<evidence type="ECO:0000259" key="5">
    <source>
        <dbReference type="Pfam" id="PF00588"/>
    </source>
</evidence>
<dbReference type="EMBL" id="RCOR01000019">
    <property type="protein sequence ID" value="RSN69330.1"/>
    <property type="molecule type" value="Genomic_DNA"/>
</dbReference>
<evidence type="ECO:0000256" key="3">
    <source>
        <dbReference type="ARBA" id="ARBA00022679"/>
    </source>
</evidence>
<evidence type="ECO:0000313" key="7">
    <source>
        <dbReference type="Proteomes" id="UP000278149"/>
    </source>
</evidence>
<dbReference type="InterPro" id="IPR029026">
    <property type="entry name" value="tRNA_m1G_MTases_N"/>
</dbReference>